<dbReference type="HAMAP" id="MF_01310">
    <property type="entry name" value="Ribosomal_uS11"/>
    <property type="match status" value="1"/>
</dbReference>
<dbReference type="Pfam" id="PF00411">
    <property type="entry name" value="Ribosomal_S11"/>
    <property type="match status" value="1"/>
</dbReference>
<protein>
    <recommendedName>
        <fullName evidence="7">Ribosomal protein S11</fullName>
    </recommendedName>
</protein>
<organism evidence="5 6">
    <name type="scientific">Dispira parvispora</name>
    <dbReference type="NCBI Taxonomy" id="1520584"/>
    <lineage>
        <taxon>Eukaryota</taxon>
        <taxon>Fungi</taxon>
        <taxon>Fungi incertae sedis</taxon>
        <taxon>Zoopagomycota</taxon>
        <taxon>Kickxellomycotina</taxon>
        <taxon>Dimargaritomycetes</taxon>
        <taxon>Dimargaritales</taxon>
        <taxon>Dimargaritaceae</taxon>
        <taxon>Dispira</taxon>
    </lineage>
</organism>
<dbReference type="GO" id="GO:1990904">
    <property type="term" value="C:ribonucleoprotein complex"/>
    <property type="evidence" value="ECO:0007669"/>
    <property type="project" value="UniProtKB-KW"/>
</dbReference>
<reference evidence="5" key="1">
    <citation type="submission" date="2022-07" db="EMBL/GenBank/DDBJ databases">
        <title>Phylogenomic reconstructions and comparative analyses of Kickxellomycotina fungi.</title>
        <authorList>
            <person name="Reynolds N.K."/>
            <person name="Stajich J.E."/>
            <person name="Barry K."/>
            <person name="Grigoriev I.V."/>
            <person name="Crous P."/>
            <person name="Smith M.E."/>
        </authorList>
    </citation>
    <scope>NUCLEOTIDE SEQUENCE</scope>
    <source>
        <strain evidence="5">RSA 1196</strain>
    </source>
</reference>
<evidence type="ECO:0000256" key="4">
    <source>
        <dbReference type="SAM" id="MobiDB-lite"/>
    </source>
</evidence>
<accession>A0A9W8E7C2</accession>
<evidence type="ECO:0000313" key="6">
    <source>
        <dbReference type="Proteomes" id="UP001150925"/>
    </source>
</evidence>
<dbReference type="EMBL" id="JANBPY010000785">
    <property type="protein sequence ID" value="KAJ1963731.1"/>
    <property type="molecule type" value="Genomic_DNA"/>
</dbReference>
<dbReference type="GO" id="GO:0005840">
    <property type="term" value="C:ribosome"/>
    <property type="evidence" value="ECO:0007669"/>
    <property type="project" value="UniProtKB-KW"/>
</dbReference>
<name>A0A9W8E7C2_9FUNG</name>
<dbReference type="AlphaFoldDB" id="A0A9W8E7C2"/>
<dbReference type="InterPro" id="IPR001971">
    <property type="entry name" value="Ribosomal_uS11"/>
</dbReference>
<proteinExistence type="inferred from homology"/>
<dbReference type="Proteomes" id="UP001150925">
    <property type="component" value="Unassembled WGS sequence"/>
</dbReference>
<keyword evidence="6" id="KW-1185">Reference proteome</keyword>
<dbReference type="GO" id="GO:0006412">
    <property type="term" value="P:translation"/>
    <property type="evidence" value="ECO:0007669"/>
    <property type="project" value="InterPro"/>
</dbReference>
<evidence type="ECO:0000256" key="3">
    <source>
        <dbReference type="ARBA" id="ARBA00023274"/>
    </source>
</evidence>
<dbReference type="GO" id="GO:0003735">
    <property type="term" value="F:structural constituent of ribosome"/>
    <property type="evidence" value="ECO:0007669"/>
    <property type="project" value="InterPro"/>
</dbReference>
<feature type="region of interest" description="Disordered" evidence="4">
    <location>
        <begin position="32"/>
        <end position="81"/>
    </location>
</feature>
<dbReference type="SUPFAM" id="SSF53137">
    <property type="entry name" value="Translational machinery components"/>
    <property type="match status" value="1"/>
</dbReference>
<comment type="caution">
    <text evidence="5">The sequence shown here is derived from an EMBL/GenBank/DDBJ whole genome shotgun (WGS) entry which is preliminary data.</text>
</comment>
<evidence type="ECO:0000256" key="2">
    <source>
        <dbReference type="ARBA" id="ARBA00022980"/>
    </source>
</evidence>
<comment type="similarity">
    <text evidence="1">Belongs to the universal ribosomal protein uS11 family.</text>
</comment>
<gene>
    <name evidence="5" type="ORF">IWQ62_003128</name>
</gene>
<dbReference type="Gene3D" id="3.30.420.80">
    <property type="entry name" value="Ribosomal protein S11"/>
    <property type="match status" value="1"/>
</dbReference>
<dbReference type="OrthoDB" id="1654884at2759"/>
<evidence type="ECO:0000256" key="1">
    <source>
        <dbReference type="ARBA" id="ARBA00006194"/>
    </source>
</evidence>
<feature type="compositionally biased region" description="Polar residues" evidence="4">
    <location>
        <begin position="32"/>
        <end position="56"/>
    </location>
</feature>
<dbReference type="PANTHER" id="PTHR11759">
    <property type="entry name" value="40S RIBOSOMAL PROTEIN S14/30S RIBOSOMAL PROTEIN S11"/>
    <property type="match status" value="1"/>
</dbReference>
<keyword evidence="2" id="KW-0689">Ribosomal protein</keyword>
<dbReference type="InterPro" id="IPR036967">
    <property type="entry name" value="Ribosomal_uS11_sf"/>
</dbReference>
<sequence>MLSFGARSTFLRLGCSNSFAALPKQPRLAASLSTSTSWRNNPISSNPSQTTVNPLPNVTRPEGSISADKTSEQDSLPQTFTNRRPLTEQLKSTLSPHVLNLTSGFLDNMEDLEDTSFHMLHVHAGLNNTILSLTNEKGVVLINTSGGSAGFKKSKRAGFEAAYQATQQLVTRAQERGINVHTLQVKFKGFGQGRDATFKALRALTNWRINRITDCTPIPFNGCRPKKQRRL</sequence>
<keyword evidence="3" id="KW-0687">Ribonucleoprotein</keyword>
<evidence type="ECO:0000313" key="5">
    <source>
        <dbReference type="EMBL" id="KAJ1963731.1"/>
    </source>
</evidence>
<evidence type="ECO:0008006" key="7">
    <source>
        <dbReference type="Google" id="ProtNLM"/>
    </source>
</evidence>